<evidence type="ECO:0000256" key="1">
    <source>
        <dbReference type="ARBA" id="ARBA00022737"/>
    </source>
</evidence>
<evidence type="ECO:0000313" key="6">
    <source>
        <dbReference type="Ensembl" id="ENSVKKP00000005172.1"/>
    </source>
</evidence>
<dbReference type="PANTHER" id="PTHR14234:SF20">
    <property type="entry name" value="PERIPHERAL-TYPE BENZODIAZEPINE RECEPTOR-ASSOCIATED PROTEIN 1"/>
    <property type="match status" value="1"/>
</dbReference>
<dbReference type="InterPro" id="IPR036028">
    <property type="entry name" value="SH3-like_dom_sf"/>
</dbReference>
<reference evidence="6" key="1">
    <citation type="submission" date="2025-08" db="UniProtKB">
        <authorList>
            <consortium name="Ensembl"/>
        </authorList>
    </citation>
    <scope>IDENTIFICATION</scope>
</reference>
<evidence type="ECO:0008006" key="8">
    <source>
        <dbReference type="Google" id="ProtNLM"/>
    </source>
</evidence>
<feature type="region of interest" description="Disordered" evidence="3">
    <location>
        <begin position="337"/>
        <end position="373"/>
    </location>
</feature>
<accession>A0A8D2KT34</accession>
<dbReference type="Pfam" id="PF25523">
    <property type="entry name" value="Ig_RIMBP2"/>
    <property type="match status" value="1"/>
</dbReference>
<dbReference type="SUPFAM" id="SSF50044">
    <property type="entry name" value="SH3-domain"/>
    <property type="match status" value="1"/>
</dbReference>
<keyword evidence="7" id="KW-1185">Reference proteome</keyword>
<feature type="domain" description="RIMS-binding protein 1/2/3 Fn3" evidence="4">
    <location>
        <begin position="644"/>
        <end position="698"/>
    </location>
</feature>
<dbReference type="AlphaFoldDB" id="A0A8D2KT34"/>
<dbReference type="InterPro" id="IPR040325">
    <property type="entry name" value="RIMBP1/2/3"/>
</dbReference>
<organism evidence="6 7">
    <name type="scientific">Varanus komodoensis</name>
    <name type="common">Komodo dragon</name>
    <dbReference type="NCBI Taxonomy" id="61221"/>
    <lineage>
        <taxon>Eukaryota</taxon>
        <taxon>Metazoa</taxon>
        <taxon>Chordata</taxon>
        <taxon>Craniata</taxon>
        <taxon>Vertebrata</taxon>
        <taxon>Euteleostomi</taxon>
        <taxon>Lepidosauria</taxon>
        <taxon>Squamata</taxon>
        <taxon>Bifurcata</taxon>
        <taxon>Unidentata</taxon>
        <taxon>Episquamata</taxon>
        <taxon>Toxicofera</taxon>
        <taxon>Anguimorpha</taxon>
        <taxon>Paleoanguimorpha</taxon>
        <taxon>Varanoidea</taxon>
        <taxon>Varanidae</taxon>
        <taxon>Varanus</taxon>
    </lineage>
</organism>
<dbReference type="Gene3D" id="2.30.30.40">
    <property type="entry name" value="SH3 Domains"/>
    <property type="match status" value="1"/>
</dbReference>
<feature type="region of interest" description="Disordered" evidence="3">
    <location>
        <begin position="1"/>
        <end position="50"/>
    </location>
</feature>
<dbReference type="InterPro" id="IPR057884">
    <property type="entry name" value="FN3_RIM-BP1/2/3"/>
</dbReference>
<keyword evidence="2" id="KW-0175">Coiled coil</keyword>
<feature type="coiled-coil region" evidence="2">
    <location>
        <begin position="146"/>
        <end position="180"/>
    </location>
</feature>
<reference evidence="6" key="2">
    <citation type="submission" date="2025-09" db="UniProtKB">
        <authorList>
            <consortium name="Ensembl"/>
        </authorList>
    </citation>
    <scope>IDENTIFICATION</scope>
</reference>
<evidence type="ECO:0000259" key="5">
    <source>
        <dbReference type="Pfam" id="PF25566"/>
    </source>
</evidence>
<feature type="compositionally biased region" description="Acidic residues" evidence="3">
    <location>
        <begin position="573"/>
        <end position="582"/>
    </location>
</feature>
<dbReference type="InterPro" id="IPR057950">
    <property type="entry name" value="RIMB1/RIM3A-C-like_N"/>
</dbReference>
<dbReference type="Ensembl" id="ENSVKKT00000005317.1">
    <property type="protein sequence ID" value="ENSVKKP00000005172.1"/>
    <property type="gene ID" value="ENSVKKG00000003832.1"/>
</dbReference>
<feature type="domain" description="RIMB1/RIM3A-C-like N-terminal" evidence="5">
    <location>
        <begin position="135"/>
        <end position="235"/>
    </location>
</feature>
<dbReference type="Proteomes" id="UP000694545">
    <property type="component" value="Unplaced"/>
</dbReference>
<evidence type="ECO:0000256" key="2">
    <source>
        <dbReference type="SAM" id="Coils"/>
    </source>
</evidence>
<dbReference type="Pfam" id="PF25566">
    <property type="entry name" value="RIMB1_N"/>
    <property type="match status" value="1"/>
</dbReference>
<proteinExistence type="predicted"/>
<feature type="coiled-coil region" evidence="2">
    <location>
        <begin position="302"/>
        <end position="329"/>
    </location>
</feature>
<dbReference type="InterPro" id="IPR013783">
    <property type="entry name" value="Ig-like_fold"/>
</dbReference>
<evidence type="ECO:0000259" key="4">
    <source>
        <dbReference type="Pfam" id="PF25523"/>
    </source>
</evidence>
<evidence type="ECO:0000256" key="3">
    <source>
        <dbReference type="SAM" id="MobiDB-lite"/>
    </source>
</evidence>
<name>A0A8D2KT34_VARKO</name>
<evidence type="ECO:0000313" key="7">
    <source>
        <dbReference type="Proteomes" id="UP000694545"/>
    </source>
</evidence>
<dbReference type="GO" id="GO:0030156">
    <property type="term" value="F:benzodiazepine receptor binding"/>
    <property type="evidence" value="ECO:0007669"/>
    <property type="project" value="TreeGrafter"/>
</dbReference>
<protein>
    <recommendedName>
        <fullName evidence="8">Peripheral-type benzodiazepine receptor-associated protein 1</fullName>
    </recommendedName>
</protein>
<dbReference type="OMA" id="LERRCTC"/>
<keyword evidence="1" id="KW-0677">Repeat</keyword>
<dbReference type="Gene3D" id="2.60.40.10">
    <property type="entry name" value="Immunoglobulins"/>
    <property type="match status" value="1"/>
</dbReference>
<sequence>MGAPSTLERPKEALPVGLSSQTLPGTSLSEGEGEGSPHPLPSGNSPHLLAPRAQGLLPLRPHRPGSPSISALPMGHAAFQGSPAILNRTWTERVHCAYVVGGGGWESSAAEPRHPRAVCAQRHPKFSLPSFPPQRKSCFPETQEKVRQLKRKNAELAVIAKRLEERAQKLQEANLKVVRALPRLSRPTGSCTGLCRKALARQQATDLRERASLLLAKDKQISALQQECQELQAKISSGKGGPHPPLQDFRQLLRESQKEVLRLQRQIALKEAKASRSPGLGDAAVALAAGSGPPTRAAFICSNGFESELRKKRKQCENLEHEVRKKHKKYAELPREVRGRFAAPSGRVPRGRGLGGSAEREPSEPLFSQVESENADLRRQVAVVTEERDLARQEARELQSRLESLGQVLERTREVAERSRQLEREHEEALEALREKRDEVHRLRQAQEEARSSHEGAVQLLEARVRELEDQCRSHAEQFSCLSQELRWFRLHAGKTDLLLLSPPPSLETSGAAFTACPSGPPLPDGSKEEGSTGVPPLASKKAAKKPESQSSSSRSDSPQNSPKSCSTPEVDTASEVEELEVDSVSLAPETTIHSPMKLRVFLARYSYDPFDGPNENPEAELPLTAGEYIYVYGEMDEDGFFEGSPDAPLDVRVEPGPMPGILVISWLPVTIDAEGSSNGLRVTGYAVYADGQKVLGLHGALSLGQSF</sequence>
<feature type="region of interest" description="Disordered" evidence="3">
    <location>
        <begin position="511"/>
        <end position="583"/>
    </location>
</feature>
<dbReference type="PANTHER" id="PTHR14234">
    <property type="entry name" value="RIM BINDING PROTEIN-RELATED"/>
    <property type="match status" value="1"/>
</dbReference>
<feature type="compositionally biased region" description="Low complexity" evidence="3">
    <location>
        <begin position="549"/>
        <end position="565"/>
    </location>
</feature>
<feature type="coiled-coil region" evidence="2">
    <location>
        <begin position="214"/>
        <end position="273"/>
    </location>
</feature>